<feature type="active site" description="Nucleophile" evidence="1">
    <location>
        <position position="13"/>
    </location>
</feature>
<evidence type="ECO:0000313" key="4">
    <source>
        <dbReference type="EMBL" id="TCO67009.1"/>
    </source>
</evidence>
<dbReference type="SUPFAM" id="SSF52833">
    <property type="entry name" value="Thioredoxin-like"/>
    <property type="match status" value="1"/>
</dbReference>
<dbReference type="Proteomes" id="UP000294886">
    <property type="component" value="Unassembled WGS sequence"/>
</dbReference>
<dbReference type="Pfam" id="PF13192">
    <property type="entry name" value="Thioredoxin_3"/>
    <property type="match status" value="1"/>
</dbReference>
<accession>A0A4R2KAB6</accession>
<comment type="caution">
    <text evidence="4">The sequence shown here is derived from an EMBL/GenBank/DDBJ whole genome shotgun (WGS) entry which is preliminary data.</text>
</comment>
<dbReference type="EMBL" id="SLWU01000008">
    <property type="protein sequence ID" value="TCO67009.1"/>
    <property type="molecule type" value="Genomic_DNA"/>
</dbReference>
<keyword evidence="2" id="KW-1015">Disulfide bond</keyword>
<evidence type="ECO:0000256" key="2">
    <source>
        <dbReference type="PIRSR" id="PIRSR037031-51"/>
    </source>
</evidence>
<gene>
    <name evidence="4" type="ORF">EV203_108112</name>
</gene>
<evidence type="ECO:0000256" key="1">
    <source>
        <dbReference type="PIRSR" id="PIRSR037031-50"/>
    </source>
</evidence>
<organism evidence="4 5">
    <name type="scientific">Caldanaerobacter subterraneus</name>
    <dbReference type="NCBI Taxonomy" id="911092"/>
    <lineage>
        <taxon>Bacteria</taxon>
        <taxon>Bacillati</taxon>
        <taxon>Bacillota</taxon>
        <taxon>Clostridia</taxon>
        <taxon>Thermoanaerobacterales</taxon>
        <taxon>Thermoanaerobacteraceae</taxon>
        <taxon>Caldanaerobacter</taxon>
    </lineage>
</organism>
<dbReference type="InterPro" id="IPR036249">
    <property type="entry name" value="Thioredoxin-like_sf"/>
</dbReference>
<protein>
    <submittedName>
        <fullName evidence="4">Small redox-active disulfide protein 2</fullName>
    </submittedName>
</protein>
<dbReference type="InterPro" id="IPR012336">
    <property type="entry name" value="Thioredoxin-like_fold"/>
</dbReference>
<evidence type="ECO:0000313" key="5">
    <source>
        <dbReference type="Proteomes" id="UP000294886"/>
    </source>
</evidence>
<dbReference type="InterPro" id="IPR005243">
    <property type="entry name" value="THIRX-like_proc"/>
</dbReference>
<feature type="domain" description="Thioredoxin-like fold" evidence="3">
    <location>
        <begin position="1"/>
        <end position="74"/>
    </location>
</feature>
<dbReference type="NCBIfam" id="TIGR00412">
    <property type="entry name" value="redox_disulf_2"/>
    <property type="match status" value="1"/>
</dbReference>
<reference evidence="4 5" key="1">
    <citation type="submission" date="2019-03" db="EMBL/GenBank/DDBJ databases">
        <title>Genomic Encyclopedia of Type Strains, Phase IV (KMG-IV): sequencing the most valuable type-strain genomes for metagenomic binning, comparative biology and taxonomic classification.</title>
        <authorList>
            <person name="Goeker M."/>
        </authorList>
    </citation>
    <scope>NUCLEOTIDE SEQUENCE [LARGE SCALE GENOMIC DNA]</scope>
    <source>
        <strain evidence="4 5">DSM 13054</strain>
    </source>
</reference>
<dbReference type="PANTHER" id="PTHR36450:SF1">
    <property type="entry name" value="THIOREDOXIN"/>
    <property type="match status" value="1"/>
</dbReference>
<evidence type="ECO:0000259" key="3">
    <source>
        <dbReference type="Pfam" id="PF13192"/>
    </source>
</evidence>
<keyword evidence="2" id="KW-0676">Redox-active center</keyword>
<feature type="active site" description="Nucleophile" evidence="1">
    <location>
        <position position="10"/>
    </location>
</feature>
<proteinExistence type="predicted"/>
<dbReference type="RefSeq" id="WP_132039488.1">
    <property type="nucleotide sequence ID" value="NZ_SLWU01000008.1"/>
</dbReference>
<dbReference type="PIRSF" id="PIRSF037031">
    <property type="entry name" value="Redox_disulphide_2"/>
    <property type="match status" value="1"/>
</dbReference>
<dbReference type="PANTHER" id="PTHR36450">
    <property type="entry name" value="THIOREDOXIN"/>
    <property type="match status" value="1"/>
</dbReference>
<feature type="disulfide bond" description="Redox-active" evidence="2">
    <location>
        <begin position="10"/>
        <end position="13"/>
    </location>
</feature>
<dbReference type="Gene3D" id="3.40.30.10">
    <property type="entry name" value="Glutaredoxin"/>
    <property type="match status" value="1"/>
</dbReference>
<dbReference type="AlphaFoldDB" id="A0A4R2KAB6"/>
<name>A0A4R2KAB6_9THEO</name>
<sequence>MNIKILGMGCAKCKALEENTKAALQELGIEVEVEKVQDLNKIIEYVMITPALVINEEVKVAGRVATKDEIKKYIEEYTK</sequence>